<name>A0A1N6E376_9BACT</name>
<evidence type="ECO:0000313" key="9">
    <source>
        <dbReference type="Proteomes" id="UP000185221"/>
    </source>
</evidence>
<feature type="signal peptide" evidence="5">
    <location>
        <begin position="1"/>
        <end position="21"/>
    </location>
</feature>
<dbReference type="Pfam" id="PF08244">
    <property type="entry name" value="Glyco_hydro_32C"/>
    <property type="match status" value="1"/>
</dbReference>
<feature type="domain" description="Glycosyl hydrolase family 32 N-terminal" evidence="6">
    <location>
        <begin position="40"/>
        <end position="352"/>
    </location>
</feature>
<dbReference type="EMBL" id="FSRC01000001">
    <property type="protein sequence ID" value="SIN77466.1"/>
    <property type="molecule type" value="Genomic_DNA"/>
</dbReference>
<dbReference type="SUPFAM" id="SSF49899">
    <property type="entry name" value="Concanavalin A-like lectins/glucanases"/>
    <property type="match status" value="1"/>
</dbReference>
<evidence type="ECO:0000256" key="3">
    <source>
        <dbReference type="ARBA" id="ARBA00023295"/>
    </source>
</evidence>
<protein>
    <submittedName>
        <fullName evidence="8">Fructan beta-fructosidase</fullName>
    </submittedName>
</protein>
<feature type="chain" id="PRO_5012387617" evidence="5">
    <location>
        <begin position="22"/>
        <end position="495"/>
    </location>
</feature>
<evidence type="ECO:0000256" key="5">
    <source>
        <dbReference type="SAM" id="SignalP"/>
    </source>
</evidence>
<keyword evidence="3 4" id="KW-0326">Glycosidase</keyword>
<dbReference type="CDD" id="cd18622">
    <property type="entry name" value="GH32_Inu-like"/>
    <property type="match status" value="1"/>
</dbReference>
<dbReference type="RefSeq" id="WP_074224375.1">
    <property type="nucleotide sequence ID" value="NZ_FSRC01000001.1"/>
</dbReference>
<evidence type="ECO:0000259" key="6">
    <source>
        <dbReference type="Pfam" id="PF00251"/>
    </source>
</evidence>
<dbReference type="InterPro" id="IPR001362">
    <property type="entry name" value="Glyco_hydro_32"/>
</dbReference>
<dbReference type="Proteomes" id="UP000185221">
    <property type="component" value="Unassembled WGS sequence"/>
</dbReference>
<dbReference type="OrthoDB" id="9759709at2"/>
<dbReference type="InterPro" id="IPR013189">
    <property type="entry name" value="Glyco_hydro_32_C"/>
</dbReference>
<dbReference type="InterPro" id="IPR013320">
    <property type="entry name" value="ConA-like_dom_sf"/>
</dbReference>
<sequence length="495" mass="55983">MKYIQSHLFLLTMLIFSSCQQDNPVVFQPSAGEQFRPVYHFTPETSWMNDPNGMFYLDGEYHLFYQYYPDSTVWGPMHWGHAVSRDLTHWEHLNVALEPDSLGYIFSGSAVVDSKNSSGLGTEETPPIVAIFTYHDPNKEKSGLVEIESQGIAFSLDKGRTWEKYSGNPVLPNPGARDFRDPKVQLFQGKDGEEFWLMTLAVSDHIEFYSSDNLIDWEKIGEFGKRIGAHGGVWECPDLIPMKTPSGELKYVLLVSINPGGPQKGSATQYFIGDFEEGVFTPDDTMIRWMDYGPDNYAGVTWSNIPSDQERVVLIGWMSNWLYAQEVPTKTWRSAMTIPRSLSLIDIKGTLLLKSEPVAELSLLRKSSYEIEVQSALPSVATELTVDIDNEEPFFIHFRNELGEQFRITKENGLLSIDRTNAGISGFDPDFAAIHSAPMSWPAKNLRIFLDAHSVEVFVNQGELVMTSTLFPNSPWKEVELSENLKNAKLFSLEK</sequence>
<proteinExistence type="inferred from homology"/>
<dbReference type="InterPro" id="IPR013148">
    <property type="entry name" value="Glyco_hydro_32_N"/>
</dbReference>
<evidence type="ECO:0000256" key="1">
    <source>
        <dbReference type="ARBA" id="ARBA00009902"/>
    </source>
</evidence>
<feature type="domain" description="Glycosyl hydrolase family 32 C-terminal" evidence="7">
    <location>
        <begin position="364"/>
        <end position="489"/>
    </location>
</feature>
<dbReference type="GO" id="GO:0005987">
    <property type="term" value="P:sucrose catabolic process"/>
    <property type="evidence" value="ECO:0007669"/>
    <property type="project" value="TreeGrafter"/>
</dbReference>
<evidence type="ECO:0000256" key="4">
    <source>
        <dbReference type="RuleBase" id="RU362110"/>
    </source>
</evidence>
<organism evidence="8 9">
    <name type="scientific">Algoriphagus halophilus</name>
    <dbReference type="NCBI Taxonomy" id="226505"/>
    <lineage>
        <taxon>Bacteria</taxon>
        <taxon>Pseudomonadati</taxon>
        <taxon>Bacteroidota</taxon>
        <taxon>Cytophagia</taxon>
        <taxon>Cytophagales</taxon>
        <taxon>Cyclobacteriaceae</taxon>
        <taxon>Algoriphagus</taxon>
    </lineage>
</organism>
<dbReference type="Gene3D" id="2.115.10.20">
    <property type="entry name" value="Glycosyl hydrolase domain, family 43"/>
    <property type="match status" value="1"/>
</dbReference>
<dbReference type="SUPFAM" id="SSF75005">
    <property type="entry name" value="Arabinanase/levansucrase/invertase"/>
    <property type="match status" value="1"/>
</dbReference>
<dbReference type="AlphaFoldDB" id="A0A1N6E376"/>
<dbReference type="PROSITE" id="PS51257">
    <property type="entry name" value="PROKAR_LIPOPROTEIN"/>
    <property type="match status" value="1"/>
</dbReference>
<dbReference type="PANTHER" id="PTHR42800">
    <property type="entry name" value="EXOINULINASE INUD (AFU_ORTHOLOGUE AFUA_5G00480)"/>
    <property type="match status" value="1"/>
</dbReference>
<dbReference type="InterPro" id="IPR023296">
    <property type="entry name" value="Glyco_hydro_beta-prop_sf"/>
</dbReference>
<evidence type="ECO:0000259" key="7">
    <source>
        <dbReference type="Pfam" id="PF08244"/>
    </source>
</evidence>
<keyword evidence="2 4" id="KW-0378">Hydrolase</keyword>
<dbReference type="SMART" id="SM00640">
    <property type="entry name" value="Glyco_32"/>
    <property type="match status" value="1"/>
</dbReference>
<dbReference type="Gene3D" id="2.60.120.560">
    <property type="entry name" value="Exo-inulinase, domain 1"/>
    <property type="match status" value="1"/>
</dbReference>
<comment type="similarity">
    <text evidence="1 4">Belongs to the glycosyl hydrolase 32 family.</text>
</comment>
<evidence type="ECO:0000256" key="2">
    <source>
        <dbReference type="ARBA" id="ARBA00022801"/>
    </source>
</evidence>
<dbReference type="STRING" id="226505.SAMN05444394_1669"/>
<gene>
    <name evidence="8" type="ORF">SAMN05444394_1669</name>
</gene>
<keyword evidence="5" id="KW-0732">Signal</keyword>
<accession>A0A1N6E376</accession>
<dbReference type="PANTHER" id="PTHR42800:SF1">
    <property type="entry name" value="EXOINULINASE INUD (AFU_ORTHOLOGUE AFUA_5G00480)"/>
    <property type="match status" value="1"/>
</dbReference>
<dbReference type="Pfam" id="PF00251">
    <property type="entry name" value="Glyco_hydro_32N"/>
    <property type="match status" value="1"/>
</dbReference>
<dbReference type="PROSITE" id="PS00609">
    <property type="entry name" value="GLYCOSYL_HYDROL_F32"/>
    <property type="match status" value="1"/>
</dbReference>
<evidence type="ECO:0000313" key="8">
    <source>
        <dbReference type="EMBL" id="SIN77466.1"/>
    </source>
</evidence>
<keyword evidence="9" id="KW-1185">Reference proteome</keyword>
<dbReference type="InterPro" id="IPR018053">
    <property type="entry name" value="Glyco_hydro_32_AS"/>
</dbReference>
<dbReference type="GO" id="GO:0005737">
    <property type="term" value="C:cytoplasm"/>
    <property type="evidence" value="ECO:0007669"/>
    <property type="project" value="TreeGrafter"/>
</dbReference>
<dbReference type="GO" id="GO:0004575">
    <property type="term" value="F:sucrose alpha-glucosidase activity"/>
    <property type="evidence" value="ECO:0007669"/>
    <property type="project" value="TreeGrafter"/>
</dbReference>
<reference evidence="9" key="1">
    <citation type="submission" date="2016-11" db="EMBL/GenBank/DDBJ databases">
        <authorList>
            <person name="Varghese N."/>
            <person name="Submissions S."/>
        </authorList>
    </citation>
    <scope>NUCLEOTIDE SEQUENCE [LARGE SCALE GENOMIC DNA]</scope>
    <source>
        <strain evidence="9">DSM 15292</strain>
    </source>
</reference>